<accession>A0A0B6Z1M7</accession>
<sequence length="51" mass="6060">MMSKRKTKTQVGIKHQEMENYSLAECTIKAKVRMLRGQLNPNFYRGDDTRR</sequence>
<proteinExistence type="predicted"/>
<organism evidence="1">
    <name type="scientific">Arion vulgaris</name>
    <dbReference type="NCBI Taxonomy" id="1028688"/>
    <lineage>
        <taxon>Eukaryota</taxon>
        <taxon>Metazoa</taxon>
        <taxon>Spiralia</taxon>
        <taxon>Lophotrochozoa</taxon>
        <taxon>Mollusca</taxon>
        <taxon>Gastropoda</taxon>
        <taxon>Heterobranchia</taxon>
        <taxon>Euthyneura</taxon>
        <taxon>Panpulmonata</taxon>
        <taxon>Eupulmonata</taxon>
        <taxon>Stylommatophora</taxon>
        <taxon>Helicina</taxon>
        <taxon>Arionoidea</taxon>
        <taxon>Arionidae</taxon>
        <taxon>Arion</taxon>
    </lineage>
</organism>
<reference evidence="1" key="1">
    <citation type="submission" date="2014-12" db="EMBL/GenBank/DDBJ databases">
        <title>Insight into the proteome of Arion vulgaris.</title>
        <authorList>
            <person name="Aradska J."/>
            <person name="Bulat T."/>
            <person name="Smidak R."/>
            <person name="Sarate P."/>
            <person name="Gangsoo J."/>
            <person name="Sialana F."/>
            <person name="Bilban M."/>
            <person name="Lubec G."/>
        </authorList>
    </citation>
    <scope>NUCLEOTIDE SEQUENCE</scope>
    <source>
        <tissue evidence="1">Skin</tissue>
    </source>
</reference>
<evidence type="ECO:0000313" key="1">
    <source>
        <dbReference type="EMBL" id="CEK62454.1"/>
    </source>
</evidence>
<gene>
    <name evidence="1" type="primary">ORF45207</name>
</gene>
<dbReference type="AlphaFoldDB" id="A0A0B6Z1M7"/>
<dbReference type="EMBL" id="HACG01015589">
    <property type="protein sequence ID" value="CEK62454.1"/>
    <property type="molecule type" value="Transcribed_RNA"/>
</dbReference>
<protein>
    <submittedName>
        <fullName evidence="1">Uncharacterized protein</fullName>
    </submittedName>
</protein>
<name>A0A0B6Z1M7_9EUPU</name>